<proteinExistence type="predicted"/>
<evidence type="ECO:0000313" key="2">
    <source>
        <dbReference type="Proteomes" id="UP000515922"/>
    </source>
</evidence>
<name>A0A7G4AVZ5_9CAUD</name>
<dbReference type="EMBL" id="MT711976">
    <property type="protein sequence ID" value="QMP84185.1"/>
    <property type="molecule type" value="Genomic_DNA"/>
</dbReference>
<dbReference type="Proteomes" id="UP000515922">
    <property type="component" value="Segment"/>
</dbReference>
<gene>
    <name evidence="1" type="ORF">HUN41_00056</name>
</gene>
<reference evidence="1 2" key="1">
    <citation type="submission" date="2020-07" db="EMBL/GenBank/DDBJ databases">
        <title>Streptomyces phage Genome sequencing and assembly.</title>
        <authorList>
            <person name="Sharma V."/>
            <person name="Hardy A."/>
            <person name="Frunzke J."/>
        </authorList>
    </citation>
    <scope>NUCLEOTIDE SEQUENCE [LARGE SCALE GENOMIC DNA]</scope>
</reference>
<accession>A0A7G4AVZ5</accession>
<sequence>MSCLLGARFNMRATILRQVGADVDGRQGSWQTVTDPISGAIERVWIEDIDPGTPGVQKIVINCMARGITNGGIRVAGTTQRYSNIYENIDWVVMTIPKSVILTKRDRVTDISNSNGDIIWKEEELEGQPSTIFLAMGSTPVVDPFGNHIESTCLLQRAEVQKP</sequence>
<keyword evidence="2" id="KW-1185">Reference proteome</keyword>
<evidence type="ECO:0000313" key="1">
    <source>
        <dbReference type="EMBL" id="QMP84185.1"/>
    </source>
</evidence>
<protein>
    <submittedName>
        <fullName evidence="1">Uncharacterized protein</fullName>
    </submittedName>
</protein>
<organism evidence="1 2">
    <name type="scientific">Streptomyces phage Coruscant</name>
    <dbReference type="NCBI Taxonomy" id="2739834"/>
    <lineage>
        <taxon>Viruses</taxon>
        <taxon>Duplodnaviria</taxon>
        <taxon>Heunggongvirae</taxon>
        <taxon>Uroviricota</taxon>
        <taxon>Caudoviricetes</taxon>
        <taxon>Stanwilliamsviridae</taxon>
        <taxon>Boydwoodruffvirinae</taxon>
        <taxon>Coruscantvirus</taxon>
        <taxon>Coruscantvirus coruscant</taxon>
    </lineage>
</organism>